<organism evidence="2">
    <name type="scientific">hydrothermal vent metagenome</name>
    <dbReference type="NCBI Taxonomy" id="652676"/>
    <lineage>
        <taxon>unclassified sequences</taxon>
        <taxon>metagenomes</taxon>
        <taxon>ecological metagenomes</taxon>
    </lineage>
</organism>
<proteinExistence type="predicted"/>
<feature type="region of interest" description="Disordered" evidence="1">
    <location>
        <begin position="161"/>
        <end position="182"/>
    </location>
</feature>
<feature type="compositionally biased region" description="Basic and acidic residues" evidence="1">
    <location>
        <begin position="55"/>
        <end position="72"/>
    </location>
</feature>
<dbReference type="Pfam" id="PF09831">
    <property type="entry name" value="DUF2058"/>
    <property type="match status" value="1"/>
</dbReference>
<reference evidence="2" key="1">
    <citation type="submission" date="2018-06" db="EMBL/GenBank/DDBJ databases">
        <authorList>
            <person name="Zhirakovskaya E."/>
        </authorList>
    </citation>
    <scope>NUCLEOTIDE SEQUENCE</scope>
</reference>
<protein>
    <submittedName>
        <fullName evidence="2">Nucleoprotein/polynucleotide-associated enzyme</fullName>
    </submittedName>
</protein>
<dbReference type="EMBL" id="UOFE01000015">
    <property type="protein sequence ID" value="VAW51381.1"/>
    <property type="molecule type" value="Genomic_DNA"/>
</dbReference>
<evidence type="ECO:0000313" key="2">
    <source>
        <dbReference type="EMBL" id="VAW51381.1"/>
    </source>
</evidence>
<feature type="region of interest" description="Disordered" evidence="1">
    <location>
        <begin position="1"/>
        <end position="74"/>
    </location>
</feature>
<gene>
    <name evidence="2" type="ORF">MNBD_GAMMA05-863</name>
</gene>
<evidence type="ECO:0000256" key="1">
    <source>
        <dbReference type="SAM" id="MobiDB-lite"/>
    </source>
</evidence>
<dbReference type="AlphaFoldDB" id="A0A3B0W7T0"/>
<dbReference type="InterPro" id="IPR018636">
    <property type="entry name" value="DUF2058"/>
</dbReference>
<name>A0A3B0W7T0_9ZZZZ</name>
<sequence>MSNPFQDQLLKAGLVNKKQVKKANQEKARSNKKQRQSKEEVVNEVKLKIQQAAQEKAKRDKALNQKKQEQAKNKAISSEINQLISNNGIERDENCDIPYNFEHRKKVNRIYINAEMKQQIALGKLGIARIDGRYELVPLNIAEKIRQRNEKRIIIFEKEQEEQRTDENDPYSDYQIPDDLTW</sequence>
<accession>A0A3B0W7T0</accession>
<feature type="compositionally biased region" description="Basic and acidic residues" evidence="1">
    <location>
        <begin position="36"/>
        <end position="47"/>
    </location>
</feature>